<evidence type="ECO:0000256" key="6">
    <source>
        <dbReference type="SAM" id="Phobius"/>
    </source>
</evidence>
<sequence length="438" mass="50317">MTKSIIFSLLLFTSSLFTPPATAEIKTLKVTDDNRPMILFEKFGFTNKGFASVTISSVSVTTSSVSKPDPSRLGFFLLSEDSLNQVLMELDRKHNPCVIDSKFIALLFTFEDLAPPPHSSLNKSYPVGYPGEYFLLFANCNRDSLVTMKVRTELYNSGDGKHRDYLSAGQTDLPSIYFMFAIIYLCFLWFWIVNCYKNKVSVHRIHILMAVLLVVKAFNLICASEAKHYVKVTGTPHGWDVLFYTFQFFRAVLLFTVIILIGTGWSILKPFLQEKEKKLLMIVIPLQVLANVASAVIGENGPFIKSWVTWNQLFLLVDLICCCAIIFPIVWSIRSLRETSKTDGKAARNLAKLTLFKQFYVLVIGYLYFTRIIVFSLKTISSYKYEWVPNGAEEVASLVFYMMMFYMFRPTDRNEYFLVGDEEEKEAERYLQQQEFEL</sequence>
<keyword evidence="4 6" id="KW-1133">Transmembrane helix</keyword>
<dbReference type="InterPro" id="IPR009637">
    <property type="entry name" value="GPR107/GPR108-like"/>
</dbReference>
<comment type="subcellular location">
    <subcellularLocation>
        <location evidence="1">Membrane</location>
        <topology evidence="1">Multi-pass membrane protein</topology>
    </subcellularLocation>
</comment>
<feature type="domain" description="GOST seven transmembrane" evidence="8">
    <location>
        <begin position="174"/>
        <end position="414"/>
    </location>
</feature>
<feature type="transmembrane region" description="Helical" evidence="6">
    <location>
        <begin position="176"/>
        <end position="193"/>
    </location>
</feature>
<dbReference type="InterPro" id="IPR053937">
    <property type="entry name" value="GOST_TM"/>
</dbReference>
<feature type="transmembrane region" description="Helical" evidence="6">
    <location>
        <begin position="387"/>
        <end position="408"/>
    </location>
</feature>
<dbReference type="PANTHER" id="PTHR21229:SF2">
    <property type="entry name" value="RE59932P"/>
    <property type="match status" value="1"/>
</dbReference>
<feature type="signal peptide" evidence="7">
    <location>
        <begin position="1"/>
        <end position="23"/>
    </location>
</feature>
<keyword evidence="2 6" id="KW-0812">Transmembrane</keyword>
<name>A0AAD8KDS8_TARER</name>
<evidence type="ECO:0000256" key="3">
    <source>
        <dbReference type="ARBA" id="ARBA00022729"/>
    </source>
</evidence>
<protein>
    <recommendedName>
        <fullName evidence="12">Protein GPR107</fullName>
    </recommendedName>
</protein>
<evidence type="ECO:0000259" key="8">
    <source>
        <dbReference type="Pfam" id="PF06814"/>
    </source>
</evidence>
<evidence type="ECO:0000256" key="4">
    <source>
        <dbReference type="ARBA" id="ARBA00022989"/>
    </source>
</evidence>
<feature type="domain" description="CAND6/7 N-terminal" evidence="9">
    <location>
        <begin position="26"/>
        <end position="156"/>
    </location>
</feature>
<keyword evidence="5 6" id="KW-0472">Membrane</keyword>
<evidence type="ECO:0000313" key="10">
    <source>
        <dbReference type="EMBL" id="KAK1421117.1"/>
    </source>
</evidence>
<dbReference type="Pfam" id="PF06814">
    <property type="entry name" value="GOST_TM"/>
    <property type="match status" value="1"/>
</dbReference>
<evidence type="ECO:0000256" key="1">
    <source>
        <dbReference type="ARBA" id="ARBA00004141"/>
    </source>
</evidence>
<dbReference type="EMBL" id="JAUHHV010000006">
    <property type="protein sequence ID" value="KAK1421117.1"/>
    <property type="molecule type" value="Genomic_DNA"/>
</dbReference>
<feature type="transmembrane region" description="Helical" evidence="6">
    <location>
        <begin position="205"/>
        <end position="221"/>
    </location>
</feature>
<reference evidence="10" key="1">
    <citation type="journal article" date="2023" name="bioRxiv">
        <title>Improved chromosome-level genome assembly for marigold (Tagetes erecta).</title>
        <authorList>
            <person name="Jiang F."/>
            <person name="Yuan L."/>
            <person name="Wang S."/>
            <person name="Wang H."/>
            <person name="Xu D."/>
            <person name="Wang A."/>
            <person name="Fan W."/>
        </authorList>
    </citation>
    <scope>NUCLEOTIDE SEQUENCE</scope>
    <source>
        <strain evidence="10">WSJ</strain>
        <tissue evidence="10">Leaf</tissue>
    </source>
</reference>
<evidence type="ECO:0000313" key="11">
    <source>
        <dbReference type="Proteomes" id="UP001229421"/>
    </source>
</evidence>
<feature type="transmembrane region" description="Helical" evidence="6">
    <location>
        <begin position="354"/>
        <end position="375"/>
    </location>
</feature>
<keyword evidence="11" id="KW-1185">Reference proteome</keyword>
<dbReference type="PANTHER" id="PTHR21229">
    <property type="entry name" value="LUNG SEVEN TRANSMEMBRANE RECEPTOR"/>
    <property type="match status" value="1"/>
</dbReference>
<feature type="chain" id="PRO_5041897349" description="Protein GPR107" evidence="7">
    <location>
        <begin position="24"/>
        <end position="438"/>
    </location>
</feature>
<evidence type="ECO:0000256" key="7">
    <source>
        <dbReference type="SAM" id="SignalP"/>
    </source>
</evidence>
<feature type="transmembrane region" description="Helical" evidence="6">
    <location>
        <begin position="241"/>
        <end position="267"/>
    </location>
</feature>
<keyword evidence="3 7" id="KW-0732">Signal</keyword>
<accession>A0AAD8KDS8</accession>
<feature type="transmembrane region" description="Helical" evidence="6">
    <location>
        <begin position="279"/>
        <end position="298"/>
    </location>
</feature>
<evidence type="ECO:0008006" key="12">
    <source>
        <dbReference type="Google" id="ProtNLM"/>
    </source>
</evidence>
<dbReference type="GO" id="GO:0005794">
    <property type="term" value="C:Golgi apparatus"/>
    <property type="evidence" value="ECO:0007669"/>
    <property type="project" value="TreeGrafter"/>
</dbReference>
<dbReference type="Pfam" id="PF21904">
    <property type="entry name" value="CAND6-7_N"/>
    <property type="match status" value="1"/>
</dbReference>
<evidence type="ECO:0000256" key="5">
    <source>
        <dbReference type="ARBA" id="ARBA00023136"/>
    </source>
</evidence>
<feature type="transmembrane region" description="Helical" evidence="6">
    <location>
        <begin position="310"/>
        <end position="333"/>
    </location>
</feature>
<evidence type="ECO:0000259" key="9">
    <source>
        <dbReference type="Pfam" id="PF21904"/>
    </source>
</evidence>
<dbReference type="InterPro" id="IPR054103">
    <property type="entry name" value="CAND6-7_N"/>
</dbReference>
<proteinExistence type="predicted"/>
<dbReference type="Proteomes" id="UP001229421">
    <property type="component" value="Unassembled WGS sequence"/>
</dbReference>
<evidence type="ECO:0000256" key="2">
    <source>
        <dbReference type="ARBA" id="ARBA00022692"/>
    </source>
</evidence>
<gene>
    <name evidence="10" type="ORF">QVD17_23224</name>
</gene>
<dbReference type="AlphaFoldDB" id="A0AAD8KDS8"/>
<dbReference type="GO" id="GO:0016020">
    <property type="term" value="C:membrane"/>
    <property type="evidence" value="ECO:0007669"/>
    <property type="project" value="UniProtKB-SubCell"/>
</dbReference>
<organism evidence="10 11">
    <name type="scientific">Tagetes erecta</name>
    <name type="common">African marigold</name>
    <dbReference type="NCBI Taxonomy" id="13708"/>
    <lineage>
        <taxon>Eukaryota</taxon>
        <taxon>Viridiplantae</taxon>
        <taxon>Streptophyta</taxon>
        <taxon>Embryophyta</taxon>
        <taxon>Tracheophyta</taxon>
        <taxon>Spermatophyta</taxon>
        <taxon>Magnoliopsida</taxon>
        <taxon>eudicotyledons</taxon>
        <taxon>Gunneridae</taxon>
        <taxon>Pentapetalae</taxon>
        <taxon>asterids</taxon>
        <taxon>campanulids</taxon>
        <taxon>Asterales</taxon>
        <taxon>Asteraceae</taxon>
        <taxon>Asteroideae</taxon>
        <taxon>Heliantheae alliance</taxon>
        <taxon>Tageteae</taxon>
        <taxon>Tagetes</taxon>
    </lineage>
</organism>
<comment type="caution">
    <text evidence="10">The sequence shown here is derived from an EMBL/GenBank/DDBJ whole genome shotgun (WGS) entry which is preliminary data.</text>
</comment>